<gene>
    <name evidence="2" type="ORF">WA026_013622</name>
</gene>
<sequence>MGDEEFPNGAPEIPAETGLGRRSAPTGYAQSEINLAPSQLFLDREINAYLLILGIPYLNGTTMTILPTICESLRENYADGPLREVTSALYRVVAPRQTEQVD</sequence>
<dbReference type="AlphaFoldDB" id="A0AAW1UXB3"/>
<proteinExistence type="predicted"/>
<dbReference type="Proteomes" id="UP001431783">
    <property type="component" value="Unassembled WGS sequence"/>
</dbReference>
<evidence type="ECO:0000313" key="3">
    <source>
        <dbReference type="Proteomes" id="UP001431783"/>
    </source>
</evidence>
<feature type="region of interest" description="Disordered" evidence="1">
    <location>
        <begin position="1"/>
        <end position="25"/>
    </location>
</feature>
<name>A0AAW1UXB3_9CUCU</name>
<protein>
    <submittedName>
        <fullName evidence="2">Uncharacterized protein</fullName>
    </submittedName>
</protein>
<comment type="caution">
    <text evidence="2">The sequence shown here is derived from an EMBL/GenBank/DDBJ whole genome shotgun (WGS) entry which is preliminary data.</text>
</comment>
<keyword evidence="3" id="KW-1185">Reference proteome</keyword>
<evidence type="ECO:0000313" key="2">
    <source>
        <dbReference type="EMBL" id="KAK9885750.1"/>
    </source>
</evidence>
<accession>A0AAW1UXB3</accession>
<organism evidence="2 3">
    <name type="scientific">Henosepilachna vigintioctopunctata</name>
    <dbReference type="NCBI Taxonomy" id="420089"/>
    <lineage>
        <taxon>Eukaryota</taxon>
        <taxon>Metazoa</taxon>
        <taxon>Ecdysozoa</taxon>
        <taxon>Arthropoda</taxon>
        <taxon>Hexapoda</taxon>
        <taxon>Insecta</taxon>
        <taxon>Pterygota</taxon>
        <taxon>Neoptera</taxon>
        <taxon>Endopterygota</taxon>
        <taxon>Coleoptera</taxon>
        <taxon>Polyphaga</taxon>
        <taxon>Cucujiformia</taxon>
        <taxon>Coccinelloidea</taxon>
        <taxon>Coccinellidae</taxon>
        <taxon>Epilachninae</taxon>
        <taxon>Epilachnini</taxon>
        <taxon>Henosepilachna</taxon>
    </lineage>
</organism>
<reference evidence="2 3" key="1">
    <citation type="submission" date="2023-03" db="EMBL/GenBank/DDBJ databases">
        <title>Genome insight into feeding habits of ladybird beetles.</title>
        <authorList>
            <person name="Li H.-S."/>
            <person name="Huang Y.-H."/>
            <person name="Pang H."/>
        </authorList>
    </citation>
    <scope>NUCLEOTIDE SEQUENCE [LARGE SCALE GENOMIC DNA]</scope>
    <source>
        <strain evidence="2">SYSU_2023b</strain>
        <tissue evidence="2">Whole body</tissue>
    </source>
</reference>
<dbReference type="EMBL" id="JARQZJ010000097">
    <property type="protein sequence ID" value="KAK9885750.1"/>
    <property type="molecule type" value="Genomic_DNA"/>
</dbReference>
<evidence type="ECO:0000256" key="1">
    <source>
        <dbReference type="SAM" id="MobiDB-lite"/>
    </source>
</evidence>